<evidence type="ECO:0000313" key="2">
    <source>
        <dbReference type="Proteomes" id="UP000294847"/>
    </source>
</evidence>
<gene>
    <name evidence="1" type="ORF">PoMZ_13643</name>
</gene>
<accession>A0A4P7NVV4</accession>
<organism evidence="1 2">
    <name type="scientific">Pyricularia oryzae</name>
    <name type="common">Rice blast fungus</name>
    <name type="synonym">Magnaporthe oryzae</name>
    <dbReference type="NCBI Taxonomy" id="318829"/>
    <lineage>
        <taxon>Eukaryota</taxon>
        <taxon>Fungi</taxon>
        <taxon>Dikarya</taxon>
        <taxon>Ascomycota</taxon>
        <taxon>Pezizomycotina</taxon>
        <taxon>Sordariomycetes</taxon>
        <taxon>Sordariomycetidae</taxon>
        <taxon>Magnaporthales</taxon>
        <taxon>Pyriculariaceae</taxon>
        <taxon>Pyricularia</taxon>
    </lineage>
</organism>
<reference evidence="1 2" key="1">
    <citation type="journal article" date="2019" name="Mol. Biol. Evol.">
        <title>Blast fungal genomes show frequent chromosomal changes, gene gains and losses, and effector gene turnover.</title>
        <authorList>
            <person name="Gomez Luciano L.B."/>
            <person name="Jason Tsai I."/>
            <person name="Chuma I."/>
            <person name="Tosa Y."/>
            <person name="Chen Y.H."/>
            <person name="Li J.Y."/>
            <person name="Li M.Y."/>
            <person name="Jade Lu M.Y."/>
            <person name="Nakayashiki H."/>
            <person name="Li W.H."/>
        </authorList>
    </citation>
    <scope>NUCLEOTIDE SEQUENCE [LARGE SCALE GENOMIC DNA]</scope>
    <source>
        <strain evidence="1">MZ5-1-6</strain>
    </source>
</reference>
<dbReference type="Proteomes" id="UP000294847">
    <property type="component" value="Chromosome 7"/>
</dbReference>
<sequence length="291" mass="33517">MFNSIGDLLREDLPSASFFRMPGKDPKISKKDWVQEFPEVKAGLRDATLSCIEERPGQKYGHPQNLAEDRMKRLTSSTNVFHELIEQKADVTRDFQRHLSLPCRQAWDGLNVFERSQSGPPGATTDSKTIDHYFSLIVESHKYCLCAGELKPWGVIQKDEWSGAKTMGTVTKRLGQEMRGFTRPLEKTSEVKTSHGVNITMREALDTLIRCGWMRVVGQLSRRSNIQIGEWMQEFEYWSGRSRWRHCSLNGIRLSHPDGYRRKYDAGAGRWYWHANGQFVSWSSPQLRSST</sequence>
<name>A0A4P7NVV4_PYROR</name>
<proteinExistence type="predicted"/>
<evidence type="ECO:0000313" key="1">
    <source>
        <dbReference type="EMBL" id="QBZ66660.1"/>
    </source>
</evidence>
<protein>
    <submittedName>
        <fullName evidence="1">Uncharacterized protein</fullName>
    </submittedName>
</protein>
<dbReference type="EMBL" id="CP034210">
    <property type="protein sequence ID" value="QBZ66660.1"/>
    <property type="molecule type" value="Genomic_DNA"/>
</dbReference>
<dbReference type="AlphaFoldDB" id="A0A4P7NVV4"/>